<dbReference type="Proteomes" id="UP001151760">
    <property type="component" value="Unassembled WGS sequence"/>
</dbReference>
<reference evidence="3" key="1">
    <citation type="journal article" date="2022" name="Int. J. Mol. Sci.">
        <title>Draft Genome of Tanacetum Coccineum: Genomic Comparison of Closely Related Tanacetum-Family Plants.</title>
        <authorList>
            <person name="Yamashiro T."/>
            <person name="Shiraishi A."/>
            <person name="Nakayama K."/>
            <person name="Satake H."/>
        </authorList>
    </citation>
    <scope>NUCLEOTIDE SEQUENCE</scope>
</reference>
<dbReference type="PANTHER" id="PTHR11439">
    <property type="entry name" value="GAG-POL-RELATED RETROTRANSPOSON"/>
    <property type="match status" value="1"/>
</dbReference>
<comment type="caution">
    <text evidence="3">The sequence shown here is derived from an EMBL/GenBank/DDBJ whole genome shotgun (WGS) entry which is preliminary data.</text>
</comment>
<organism evidence="3 4">
    <name type="scientific">Tanacetum coccineum</name>
    <dbReference type="NCBI Taxonomy" id="301880"/>
    <lineage>
        <taxon>Eukaryota</taxon>
        <taxon>Viridiplantae</taxon>
        <taxon>Streptophyta</taxon>
        <taxon>Embryophyta</taxon>
        <taxon>Tracheophyta</taxon>
        <taxon>Spermatophyta</taxon>
        <taxon>Magnoliopsida</taxon>
        <taxon>eudicotyledons</taxon>
        <taxon>Gunneridae</taxon>
        <taxon>Pentapetalae</taxon>
        <taxon>asterids</taxon>
        <taxon>campanulids</taxon>
        <taxon>Asterales</taxon>
        <taxon>Asteraceae</taxon>
        <taxon>Asteroideae</taxon>
        <taxon>Anthemideae</taxon>
        <taxon>Anthemidinae</taxon>
        <taxon>Tanacetum</taxon>
    </lineage>
</organism>
<gene>
    <name evidence="3" type="ORF">Tco_1006982</name>
</gene>
<proteinExistence type="predicted"/>
<feature type="compositionally biased region" description="Low complexity" evidence="1">
    <location>
        <begin position="29"/>
        <end position="42"/>
    </location>
</feature>
<dbReference type="EMBL" id="BQNB010017461">
    <property type="protein sequence ID" value="GJT63449.1"/>
    <property type="molecule type" value="Genomic_DNA"/>
</dbReference>
<evidence type="ECO:0000313" key="3">
    <source>
        <dbReference type="EMBL" id="GJT63449.1"/>
    </source>
</evidence>
<protein>
    <submittedName>
        <fullName evidence="3">Ribonuclease H-like domain-containing protein</fullName>
    </submittedName>
</protein>
<sequence length="299" mass="33380">MASNIHDSPLPVNEEATLATQLDDNNDISEGSQSNSNGSRSGVESKSVTNIRDEPQTVRKSNRVRNLPSKFNDFCCSKYKSRLVAKGYSQREGIDYEETFSHVVKIVTVRCVISIVVHFNWPLFQSDVNNALLYGDLHEDVYMDLPPGYCDESETKVRKLVKQNINDYSLFVKNDNGIILALLVHVDDIVHMHSPLQSYFAVGLRMLRYLKSNPGSGVQFYHGNKLSLHAYSDADLAKCLVSMKSVSGFYVYLCRNLISWTSVKVDGLLPVPLEKVATGAISAVKINSAKMLLISLLRV</sequence>
<feature type="domain" description="Reverse transcriptase Ty1/copia-type" evidence="2">
    <location>
        <begin position="68"/>
        <end position="162"/>
    </location>
</feature>
<dbReference type="Pfam" id="PF07727">
    <property type="entry name" value="RVT_2"/>
    <property type="match status" value="1"/>
</dbReference>
<reference evidence="3" key="2">
    <citation type="submission" date="2022-01" db="EMBL/GenBank/DDBJ databases">
        <authorList>
            <person name="Yamashiro T."/>
            <person name="Shiraishi A."/>
            <person name="Satake H."/>
            <person name="Nakayama K."/>
        </authorList>
    </citation>
    <scope>NUCLEOTIDE SEQUENCE</scope>
</reference>
<dbReference type="PANTHER" id="PTHR11439:SF489">
    <property type="entry name" value="RNA-DIRECTED DNA POLYMERASE"/>
    <property type="match status" value="1"/>
</dbReference>
<dbReference type="InterPro" id="IPR013103">
    <property type="entry name" value="RVT_2"/>
</dbReference>
<name>A0ABQ5FJX0_9ASTR</name>
<evidence type="ECO:0000313" key="4">
    <source>
        <dbReference type="Proteomes" id="UP001151760"/>
    </source>
</evidence>
<feature type="region of interest" description="Disordered" evidence="1">
    <location>
        <begin position="1"/>
        <end position="63"/>
    </location>
</feature>
<keyword evidence="4" id="KW-1185">Reference proteome</keyword>
<evidence type="ECO:0000256" key="1">
    <source>
        <dbReference type="SAM" id="MobiDB-lite"/>
    </source>
</evidence>
<accession>A0ABQ5FJX0</accession>
<evidence type="ECO:0000259" key="2">
    <source>
        <dbReference type="Pfam" id="PF07727"/>
    </source>
</evidence>